<gene>
    <name evidence="6" type="primary">Spag4_1</name>
    <name evidence="6" type="ORF">HELFUL_R03777</name>
</gene>
<keyword evidence="3" id="KW-1133">Transmembrane helix</keyword>
<dbReference type="Gene3D" id="2.60.120.260">
    <property type="entry name" value="Galactose-binding domain-like"/>
    <property type="match status" value="1"/>
</dbReference>
<dbReference type="PANTHER" id="PTHR12911:SF24">
    <property type="entry name" value="SUN DOMAIN-CONTAINING PROTEIN 3"/>
    <property type="match status" value="1"/>
</dbReference>
<comment type="subcellular location">
    <subcellularLocation>
        <location evidence="1">Nucleus inner membrane</location>
    </subcellularLocation>
</comment>
<feature type="non-terminal residue" evidence="6">
    <location>
        <position position="126"/>
    </location>
</feature>
<evidence type="ECO:0000256" key="4">
    <source>
        <dbReference type="ARBA" id="ARBA00023136"/>
    </source>
</evidence>
<dbReference type="EMBL" id="VXBZ01007614">
    <property type="protein sequence ID" value="NXP51048.1"/>
    <property type="molecule type" value="Genomic_DNA"/>
</dbReference>
<dbReference type="InterPro" id="IPR045119">
    <property type="entry name" value="SUN1-5"/>
</dbReference>
<reference evidence="6 7" key="1">
    <citation type="submission" date="2019-09" db="EMBL/GenBank/DDBJ databases">
        <title>Bird 10,000 Genomes (B10K) Project - Family phase.</title>
        <authorList>
            <person name="Zhang G."/>
        </authorList>
    </citation>
    <scope>NUCLEOTIDE SEQUENCE [LARGE SCALE GENOMIC DNA]</scope>
    <source>
        <strain evidence="6">B10K-DU-001-55</strain>
        <tissue evidence="6">Muscle</tissue>
    </source>
</reference>
<feature type="non-terminal residue" evidence="6">
    <location>
        <position position="1"/>
    </location>
</feature>
<evidence type="ECO:0000256" key="2">
    <source>
        <dbReference type="ARBA" id="ARBA00022692"/>
    </source>
</evidence>
<dbReference type="OrthoDB" id="342281at2759"/>
<evidence type="ECO:0000256" key="1">
    <source>
        <dbReference type="ARBA" id="ARBA00004540"/>
    </source>
</evidence>
<name>A0A7L2AXZ0_9GRUI</name>
<dbReference type="GO" id="GO:0005637">
    <property type="term" value="C:nuclear inner membrane"/>
    <property type="evidence" value="ECO:0007669"/>
    <property type="project" value="UniProtKB-SubCell"/>
</dbReference>
<keyword evidence="2" id="KW-0812">Transmembrane</keyword>
<sequence length="126" mass="13890">LQTDVSAGHCWPLEGHQGQVGIRLPAPVHLIGITVQHINKKESPSGTVSSAPRDMAVFGMDVNGEETLLGTFTYNVEEEATQFFLLKNAPFPRPFSTIRLHVKSNWGNEAYTCIYRVGVHGKLTKT</sequence>
<keyword evidence="4" id="KW-0472">Membrane</keyword>
<dbReference type="GO" id="GO:0034993">
    <property type="term" value="C:meiotic nuclear membrane microtubule tethering complex"/>
    <property type="evidence" value="ECO:0007669"/>
    <property type="project" value="TreeGrafter"/>
</dbReference>
<feature type="domain" description="SUN" evidence="5">
    <location>
        <begin position="1"/>
        <end position="124"/>
    </location>
</feature>
<dbReference type="AlphaFoldDB" id="A0A7L2AXZ0"/>
<dbReference type="PROSITE" id="PS51469">
    <property type="entry name" value="SUN"/>
    <property type="match status" value="1"/>
</dbReference>
<dbReference type="PANTHER" id="PTHR12911">
    <property type="entry name" value="SAD1/UNC-84-LIKE PROTEIN-RELATED"/>
    <property type="match status" value="1"/>
</dbReference>
<accession>A0A7L2AXZ0</accession>
<dbReference type="Pfam" id="PF07738">
    <property type="entry name" value="Sad1_UNC"/>
    <property type="match status" value="1"/>
</dbReference>
<comment type="caution">
    <text evidence="6">The sequence shown here is derived from an EMBL/GenBank/DDBJ whole genome shotgun (WGS) entry which is preliminary data.</text>
</comment>
<organism evidence="6 7">
    <name type="scientific">Heliornis fulica</name>
    <name type="common">sungrebe</name>
    <dbReference type="NCBI Taxonomy" id="54369"/>
    <lineage>
        <taxon>Eukaryota</taxon>
        <taxon>Metazoa</taxon>
        <taxon>Chordata</taxon>
        <taxon>Craniata</taxon>
        <taxon>Vertebrata</taxon>
        <taxon>Euteleostomi</taxon>
        <taxon>Archelosauria</taxon>
        <taxon>Archosauria</taxon>
        <taxon>Dinosauria</taxon>
        <taxon>Saurischia</taxon>
        <taxon>Theropoda</taxon>
        <taxon>Coelurosauria</taxon>
        <taxon>Aves</taxon>
        <taxon>Neognathae</taxon>
        <taxon>Neoaves</taxon>
        <taxon>Gruiformes</taxon>
        <taxon>Heliornithidae</taxon>
        <taxon>Heliornis</taxon>
    </lineage>
</organism>
<proteinExistence type="predicted"/>
<dbReference type="GO" id="GO:0043495">
    <property type="term" value="F:protein-membrane adaptor activity"/>
    <property type="evidence" value="ECO:0007669"/>
    <property type="project" value="TreeGrafter"/>
</dbReference>
<evidence type="ECO:0000313" key="7">
    <source>
        <dbReference type="Proteomes" id="UP000590868"/>
    </source>
</evidence>
<evidence type="ECO:0000259" key="5">
    <source>
        <dbReference type="PROSITE" id="PS51469"/>
    </source>
</evidence>
<evidence type="ECO:0000313" key="6">
    <source>
        <dbReference type="EMBL" id="NXP51048.1"/>
    </source>
</evidence>
<protein>
    <submittedName>
        <fullName evidence="6">SPAG4 protein</fullName>
    </submittedName>
</protein>
<dbReference type="Proteomes" id="UP000590868">
    <property type="component" value="Unassembled WGS sequence"/>
</dbReference>
<keyword evidence="7" id="KW-1185">Reference proteome</keyword>
<dbReference type="InterPro" id="IPR012919">
    <property type="entry name" value="SUN_dom"/>
</dbReference>
<evidence type="ECO:0000256" key="3">
    <source>
        <dbReference type="ARBA" id="ARBA00022989"/>
    </source>
</evidence>